<dbReference type="RefSeq" id="WP_167550581.1">
    <property type="nucleotide sequence ID" value="NZ_CP101613.1"/>
</dbReference>
<organism evidence="2 3">
    <name type="scientific">Erwinia persicina</name>
    <dbReference type="NCBI Taxonomy" id="55211"/>
    <lineage>
        <taxon>Bacteria</taxon>
        <taxon>Pseudomonadati</taxon>
        <taxon>Pseudomonadota</taxon>
        <taxon>Gammaproteobacteria</taxon>
        <taxon>Enterobacterales</taxon>
        <taxon>Erwiniaceae</taxon>
        <taxon>Erwinia</taxon>
    </lineage>
</organism>
<dbReference type="Proteomes" id="UP000661012">
    <property type="component" value="Unassembled WGS sequence"/>
</dbReference>
<proteinExistence type="predicted"/>
<sequence>MSDRPVEGDHPDYEPHHGNGKPEQKPQKKGKDDPTSAPESGDKPDSH</sequence>
<comment type="caution">
    <text evidence="2">The sequence shown here is derived from an EMBL/GenBank/DDBJ whole genome shotgun (WGS) entry which is preliminary data.</text>
</comment>
<evidence type="ECO:0000256" key="1">
    <source>
        <dbReference type="SAM" id="MobiDB-lite"/>
    </source>
</evidence>
<dbReference type="EMBL" id="JACYNN010000001">
    <property type="protein sequence ID" value="MBD8105320.1"/>
    <property type="molecule type" value="Genomic_DNA"/>
</dbReference>
<name>A0ABR8ZNT5_9GAMM</name>
<protein>
    <submittedName>
        <fullName evidence="2">Uncharacterized protein</fullName>
    </submittedName>
</protein>
<feature type="region of interest" description="Disordered" evidence="1">
    <location>
        <begin position="1"/>
        <end position="47"/>
    </location>
</feature>
<evidence type="ECO:0000313" key="3">
    <source>
        <dbReference type="Proteomes" id="UP000661012"/>
    </source>
</evidence>
<reference evidence="2 3" key="1">
    <citation type="journal article" date="2020" name="FEMS Microbiol. Ecol.">
        <title>Temporal dynamics of bacterial communities during seed development and maturation.</title>
        <authorList>
            <person name="Chesneau G."/>
            <person name="Torres-Cortes G."/>
            <person name="Briand M."/>
            <person name="Darrasse A."/>
            <person name="Preveaux A."/>
            <person name="Marais C."/>
            <person name="Jacques M.A."/>
            <person name="Shade A."/>
            <person name="Barret M."/>
        </authorList>
    </citation>
    <scope>NUCLEOTIDE SEQUENCE [LARGE SCALE GENOMIC DNA]</scope>
    <source>
        <strain evidence="2 3">CFBP13732</strain>
    </source>
</reference>
<accession>A0ABR8ZNT5</accession>
<keyword evidence="3" id="KW-1185">Reference proteome</keyword>
<gene>
    <name evidence="2" type="ORF">IFT93_02645</name>
</gene>
<evidence type="ECO:0000313" key="2">
    <source>
        <dbReference type="EMBL" id="MBD8105320.1"/>
    </source>
</evidence>